<dbReference type="GeneID" id="98147484"/>
<sequence length="241" mass="26739">MTSQTQKKDNVVLVPKHDLSPEALKIIAEKYKAIRLAGLQSDPDAFGSSYAREIQFTEQTWVDRVLNPLGMLFIALQEDETSPVTDDNNNNDDTVGRLLNNTWLGQAIIIGPIRFPTGDGEDAARAKEVPWELLNVDLLEAAKVDIPPGSRVVYTLVGMYVRPEGRRAANGQRLAEKAVRAVQEDCRRRGVSGLVFLLAAKGNEGAKRLYERVGFVARGKTVVFGEEELWMLEMEVEGLSE</sequence>
<name>A0ABR4LZ01_9EURO</name>
<protein>
    <recommendedName>
        <fullName evidence="1">N-acetyltransferase domain-containing protein</fullName>
    </recommendedName>
</protein>
<dbReference type="Pfam" id="PF00583">
    <property type="entry name" value="Acetyltransf_1"/>
    <property type="match status" value="1"/>
</dbReference>
<dbReference type="InterPro" id="IPR000182">
    <property type="entry name" value="GNAT_dom"/>
</dbReference>
<comment type="caution">
    <text evidence="2">The sequence shown here is derived from an EMBL/GenBank/DDBJ whole genome shotgun (WGS) entry which is preliminary data.</text>
</comment>
<dbReference type="RefSeq" id="XP_070888728.1">
    <property type="nucleotide sequence ID" value="XM_071032412.1"/>
</dbReference>
<evidence type="ECO:0000259" key="1">
    <source>
        <dbReference type="Pfam" id="PF00583"/>
    </source>
</evidence>
<feature type="domain" description="N-acetyltransferase" evidence="1">
    <location>
        <begin position="153"/>
        <end position="215"/>
    </location>
</feature>
<keyword evidence="3" id="KW-1185">Reference proteome</keyword>
<dbReference type="SUPFAM" id="SSF55729">
    <property type="entry name" value="Acyl-CoA N-acyltransferases (Nat)"/>
    <property type="match status" value="1"/>
</dbReference>
<dbReference type="Proteomes" id="UP001610432">
    <property type="component" value="Unassembled WGS sequence"/>
</dbReference>
<dbReference type="EMBL" id="JBFXLQ010000008">
    <property type="protein sequence ID" value="KAL2869749.1"/>
    <property type="molecule type" value="Genomic_DNA"/>
</dbReference>
<dbReference type="InterPro" id="IPR016181">
    <property type="entry name" value="Acyl_CoA_acyltransferase"/>
</dbReference>
<dbReference type="Gene3D" id="3.40.630.30">
    <property type="match status" value="1"/>
</dbReference>
<evidence type="ECO:0000313" key="2">
    <source>
        <dbReference type="EMBL" id="KAL2869749.1"/>
    </source>
</evidence>
<evidence type="ECO:0000313" key="3">
    <source>
        <dbReference type="Proteomes" id="UP001610432"/>
    </source>
</evidence>
<accession>A0ABR4LZ01</accession>
<reference evidence="2 3" key="1">
    <citation type="submission" date="2024-07" db="EMBL/GenBank/DDBJ databases">
        <title>Section-level genome sequencing and comparative genomics of Aspergillus sections Usti and Cavernicolus.</title>
        <authorList>
            <consortium name="Lawrence Berkeley National Laboratory"/>
            <person name="Nybo J.L."/>
            <person name="Vesth T.C."/>
            <person name="Theobald S."/>
            <person name="Frisvad J.C."/>
            <person name="Larsen T.O."/>
            <person name="Kjaerboelling I."/>
            <person name="Rothschild-Mancinelli K."/>
            <person name="Lyhne E.K."/>
            <person name="Kogle M.E."/>
            <person name="Barry K."/>
            <person name="Clum A."/>
            <person name="Na H."/>
            <person name="Ledsgaard L."/>
            <person name="Lin J."/>
            <person name="Lipzen A."/>
            <person name="Kuo A."/>
            <person name="Riley R."/>
            <person name="Mondo S."/>
            <person name="Labutti K."/>
            <person name="Haridas S."/>
            <person name="Pangalinan J."/>
            <person name="Salamov A.A."/>
            <person name="Simmons B.A."/>
            <person name="Magnuson J.K."/>
            <person name="Chen J."/>
            <person name="Drula E."/>
            <person name="Henrissat B."/>
            <person name="Wiebenga A."/>
            <person name="Lubbers R.J."/>
            <person name="Gomes A.C."/>
            <person name="Macurrencykelacurrency M.R."/>
            <person name="Stajich J."/>
            <person name="Grigoriev I.V."/>
            <person name="Mortensen U.H."/>
            <person name="De Vries R.P."/>
            <person name="Baker S.E."/>
            <person name="Andersen M.R."/>
        </authorList>
    </citation>
    <scope>NUCLEOTIDE SEQUENCE [LARGE SCALE GENOMIC DNA]</scope>
    <source>
        <strain evidence="2 3">CBS 449.75</strain>
    </source>
</reference>
<gene>
    <name evidence="2" type="ORF">BJX67DRAFT_378803</name>
</gene>
<organism evidence="2 3">
    <name type="scientific">Aspergillus lucknowensis</name>
    <dbReference type="NCBI Taxonomy" id="176173"/>
    <lineage>
        <taxon>Eukaryota</taxon>
        <taxon>Fungi</taxon>
        <taxon>Dikarya</taxon>
        <taxon>Ascomycota</taxon>
        <taxon>Pezizomycotina</taxon>
        <taxon>Eurotiomycetes</taxon>
        <taxon>Eurotiomycetidae</taxon>
        <taxon>Eurotiales</taxon>
        <taxon>Aspergillaceae</taxon>
        <taxon>Aspergillus</taxon>
        <taxon>Aspergillus subgen. Nidulantes</taxon>
    </lineage>
</organism>
<proteinExistence type="predicted"/>